<protein>
    <submittedName>
        <fullName evidence="1">Uncharacterized protein</fullName>
    </submittedName>
</protein>
<evidence type="ECO:0000313" key="1">
    <source>
        <dbReference type="EMBL" id="KAH9382967.1"/>
    </source>
</evidence>
<dbReference type="VEuPathDB" id="VectorBase:HLOH_042590"/>
<dbReference type="PANTHER" id="PTHR19229">
    <property type="entry name" value="ATP-BINDING CASSETTE TRANSPORTER SUBFAMILY A ABCA"/>
    <property type="match status" value="1"/>
</dbReference>
<dbReference type="GO" id="GO:0140359">
    <property type="term" value="F:ABC-type transporter activity"/>
    <property type="evidence" value="ECO:0007669"/>
    <property type="project" value="InterPro"/>
</dbReference>
<sequence length="127" mass="14340">MDDCESVCDRIGIMVDGQLQCLGSLQHLKGRFGRAYALVLRLAPSEHKQHEKVQKAILAAFTGITLKDYTQLFVDLVGYMLPHGLFMAEPLHWPHYVQVCVVLVKEQQGLSFAPLVAVGFCWYFICK</sequence>
<dbReference type="Proteomes" id="UP000821853">
    <property type="component" value="Unassembled WGS sequence"/>
</dbReference>
<dbReference type="AlphaFoldDB" id="A0A9J6GWV8"/>
<proteinExistence type="predicted"/>
<comment type="caution">
    <text evidence="1">The sequence shown here is derived from an EMBL/GenBank/DDBJ whole genome shotgun (WGS) entry which is preliminary data.</text>
</comment>
<accession>A0A9J6GWV8</accession>
<reference evidence="1 2" key="1">
    <citation type="journal article" date="2020" name="Cell">
        <title>Large-Scale Comparative Analyses of Tick Genomes Elucidate Their Genetic Diversity and Vector Capacities.</title>
        <authorList>
            <consortium name="Tick Genome and Microbiome Consortium (TIGMIC)"/>
            <person name="Jia N."/>
            <person name="Wang J."/>
            <person name="Shi W."/>
            <person name="Du L."/>
            <person name="Sun Y."/>
            <person name="Zhan W."/>
            <person name="Jiang J.F."/>
            <person name="Wang Q."/>
            <person name="Zhang B."/>
            <person name="Ji P."/>
            <person name="Bell-Sakyi L."/>
            <person name="Cui X.M."/>
            <person name="Yuan T.T."/>
            <person name="Jiang B.G."/>
            <person name="Yang W.F."/>
            <person name="Lam T.T."/>
            <person name="Chang Q.C."/>
            <person name="Ding S.J."/>
            <person name="Wang X.J."/>
            <person name="Zhu J.G."/>
            <person name="Ruan X.D."/>
            <person name="Zhao L."/>
            <person name="Wei J.T."/>
            <person name="Ye R.Z."/>
            <person name="Que T.C."/>
            <person name="Du C.H."/>
            <person name="Zhou Y.H."/>
            <person name="Cheng J.X."/>
            <person name="Dai P.F."/>
            <person name="Guo W.B."/>
            <person name="Han X.H."/>
            <person name="Huang E.J."/>
            <person name="Li L.F."/>
            <person name="Wei W."/>
            <person name="Gao Y.C."/>
            <person name="Liu J.Z."/>
            <person name="Shao H.Z."/>
            <person name="Wang X."/>
            <person name="Wang C.C."/>
            <person name="Yang T.C."/>
            <person name="Huo Q.B."/>
            <person name="Li W."/>
            <person name="Chen H.Y."/>
            <person name="Chen S.E."/>
            <person name="Zhou L.G."/>
            <person name="Ni X.B."/>
            <person name="Tian J.H."/>
            <person name="Sheng Y."/>
            <person name="Liu T."/>
            <person name="Pan Y.S."/>
            <person name="Xia L.Y."/>
            <person name="Li J."/>
            <person name="Zhao F."/>
            <person name="Cao W.C."/>
        </authorList>
    </citation>
    <scope>NUCLEOTIDE SEQUENCE [LARGE SCALE GENOMIC DNA]</scope>
    <source>
        <strain evidence="1">HaeL-2018</strain>
    </source>
</reference>
<dbReference type="GO" id="GO:0005319">
    <property type="term" value="F:lipid transporter activity"/>
    <property type="evidence" value="ECO:0007669"/>
    <property type="project" value="TreeGrafter"/>
</dbReference>
<dbReference type="InterPro" id="IPR026082">
    <property type="entry name" value="ABCA"/>
</dbReference>
<dbReference type="PANTHER" id="PTHR19229:SF250">
    <property type="entry name" value="ABC TRANSPORTER DOMAIN-CONTAINING PROTEIN-RELATED"/>
    <property type="match status" value="1"/>
</dbReference>
<dbReference type="EMBL" id="JABSTR010000785">
    <property type="protein sequence ID" value="KAH9382967.1"/>
    <property type="molecule type" value="Genomic_DNA"/>
</dbReference>
<evidence type="ECO:0000313" key="2">
    <source>
        <dbReference type="Proteomes" id="UP000821853"/>
    </source>
</evidence>
<dbReference type="GO" id="GO:0016020">
    <property type="term" value="C:membrane"/>
    <property type="evidence" value="ECO:0007669"/>
    <property type="project" value="InterPro"/>
</dbReference>
<name>A0A9J6GWV8_HAELO</name>
<dbReference type="OrthoDB" id="6435757at2759"/>
<gene>
    <name evidence="1" type="ORF">HPB48_023604</name>
</gene>
<keyword evidence="2" id="KW-1185">Reference proteome</keyword>
<organism evidence="1 2">
    <name type="scientific">Haemaphysalis longicornis</name>
    <name type="common">Bush tick</name>
    <dbReference type="NCBI Taxonomy" id="44386"/>
    <lineage>
        <taxon>Eukaryota</taxon>
        <taxon>Metazoa</taxon>
        <taxon>Ecdysozoa</taxon>
        <taxon>Arthropoda</taxon>
        <taxon>Chelicerata</taxon>
        <taxon>Arachnida</taxon>
        <taxon>Acari</taxon>
        <taxon>Parasitiformes</taxon>
        <taxon>Ixodida</taxon>
        <taxon>Ixodoidea</taxon>
        <taxon>Ixodidae</taxon>
        <taxon>Haemaphysalinae</taxon>
        <taxon>Haemaphysalis</taxon>
    </lineage>
</organism>